<organism evidence="1 2">
    <name type="scientific">Zarea fungicola</name>
    <dbReference type="NCBI Taxonomy" id="93591"/>
    <lineage>
        <taxon>Eukaryota</taxon>
        <taxon>Fungi</taxon>
        <taxon>Dikarya</taxon>
        <taxon>Ascomycota</taxon>
        <taxon>Pezizomycotina</taxon>
        <taxon>Sordariomycetes</taxon>
        <taxon>Hypocreomycetidae</taxon>
        <taxon>Hypocreales</taxon>
        <taxon>Cordycipitaceae</taxon>
        <taxon>Zarea</taxon>
    </lineage>
</organism>
<dbReference type="EMBL" id="JANJQO010000127">
    <property type="protein sequence ID" value="KAJ2981493.1"/>
    <property type="molecule type" value="Genomic_DNA"/>
</dbReference>
<gene>
    <name evidence="1" type="ORF">NQ176_g1983</name>
</gene>
<proteinExistence type="predicted"/>
<accession>A0ACC1NQW1</accession>
<evidence type="ECO:0000313" key="1">
    <source>
        <dbReference type="EMBL" id="KAJ2981493.1"/>
    </source>
</evidence>
<sequence length="184" mass="21100">MTDVAAPFAPELIQAYPEAKVVLVIREYDKWQRSFDAGVLANAFGPVSDFAINFLEAIAGTVTGASSRKVILGYWRARNVHEIRTNMRETYDRHHTQIRKLVPPERLLEYRLGEGWESLCEFLDKPVPNQQFPHVNEAAELQRRIREKITRQVAEAARNLLPWALAIAVAGVAFWKLYRKTDIL</sequence>
<dbReference type="Proteomes" id="UP001143910">
    <property type="component" value="Unassembled WGS sequence"/>
</dbReference>
<evidence type="ECO:0000313" key="2">
    <source>
        <dbReference type="Proteomes" id="UP001143910"/>
    </source>
</evidence>
<protein>
    <submittedName>
        <fullName evidence="1">Uncharacterized protein</fullName>
    </submittedName>
</protein>
<name>A0ACC1NQW1_9HYPO</name>
<comment type="caution">
    <text evidence="1">The sequence shown here is derived from an EMBL/GenBank/DDBJ whole genome shotgun (WGS) entry which is preliminary data.</text>
</comment>
<keyword evidence="2" id="KW-1185">Reference proteome</keyword>
<reference evidence="1" key="1">
    <citation type="submission" date="2022-08" db="EMBL/GenBank/DDBJ databases">
        <title>Genome Sequence of Lecanicillium fungicola.</title>
        <authorList>
            <person name="Buettner E."/>
        </authorList>
    </citation>
    <scope>NUCLEOTIDE SEQUENCE</scope>
    <source>
        <strain evidence="1">Babe33</strain>
    </source>
</reference>